<dbReference type="KEGG" id="pmak:PMPD1_3391"/>
<feature type="chain" id="PRO_5026827924" description="PEGA domain-containing protein" evidence="1">
    <location>
        <begin position="19"/>
        <end position="140"/>
    </location>
</feature>
<accession>A0A6M8UHF3</accession>
<evidence type="ECO:0000256" key="1">
    <source>
        <dbReference type="SAM" id="SignalP"/>
    </source>
</evidence>
<sequence>MKQLLALFLASSVLSGCATIVGSETQRVRIDSFPQGASFVVQDESGRAVTEGVTPKTVELAKSDGSYFGKKRYQVMLERPGYVPVTFPLKESANLWYSLGNIPLGGFIGWLIVDPFYGGMYNIEPEHPQPFMNRVGARGG</sequence>
<dbReference type="Proteomes" id="UP000505325">
    <property type="component" value="Chromosome"/>
</dbReference>
<evidence type="ECO:0008006" key="4">
    <source>
        <dbReference type="Google" id="ProtNLM"/>
    </source>
</evidence>
<evidence type="ECO:0000313" key="3">
    <source>
        <dbReference type="Proteomes" id="UP000505325"/>
    </source>
</evidence>
<organism evidence="2 3">
    <name type="scientific">Paramixta manurensis</name>
    <dbReference type="NCBI Taxonomy" id="2740817"/>
    <lineage>
        <taxon>Bacteria</taxon>
        <taxon>Pseudomonadati</taxon>
        <taxon>Pseudomonadota</taxon>
        <taxon>Gammaproteobacteria</taxon>
        <taxon>Enterobacterales</taxon>
        <taxon>Erwiniaceae</taxon>
        <taxon>Paramixta</taxon>
    </lineage>
</organism>
<dbReference type="RefSeq" id="WP_173635186.1">
    <property type="nucleotide sequence ID" value="NZ_CP054212.1"/>
</dbReference>
<proteinExistence type="predicted"/>
<gene>
    <name evidence="2" type="ORF">PMPD1_3391</name>
</gene>
<dbReference type="PROSITE" id="PS51257">
    <property type="entry name" value="PROKAR_LIPOPROTEIN"/>
    <property type="match status" value="1"/>
</dbReference>
<dbReference type="EMBL" id="CP054212">
    <property type="protein sequence ID" value="QKJ88311.1"/>
    <property type="molecule type" value="Genomic_DNA"/>
</dbReference>
<name>A0A6M8UHF3_9GAMM</name>
<reference evidence="2 3" key="1">
    <citation type="submission" date="2020-06" db="EMBL/GenBank/DDBJ databases">
        <title>Genome sequence of Paramixta manurensis strain PD-1.</title>
        <authorList>
            <person name="Lee C.W."/>
            <person name="Kim J."/>
        </authorList>
    </citation>
    <scope>NUCLEOTIDE SEQUENCE [LARGE SCALE GENOMIC DNA]</scope>
    <source>
        <strain evidence="2 3">PD-1</strain>
    </source>
</reference>
<feature type="signal peptide" evidence="1">
    <location>
        <begin position="1"/>
        <end position="18"/>
    </location>
</feature>
<keyword evidence="3" id="KW-1185">Reference proteome</keyword>
<keyword evidence="1" id="KW-0732">Signal</keyword>
<evidence type="ECO:0000313" key="2">
    <source>
        <dbReference type="EMBL" id="QKJ88311.1"/>
    </source>
</evidence>
<dbReference type="AlphaFoldDB" id="A0A6M8UHF3"/>
<protein>
    <recommendedName>
        <fullName evidence="4">PEGA domain-containing protein</fullName>
    </recommendedName>
</protein>